<proteinExistence type="predicted"/>
<dbReference type="AlphaFoldDB" id="A0ABD8B362"/>
<organism evidence="1 2">
    <name type="scientific">Paenibacillus amylolyticus</name>
    <dbReference type="NCBI Taxonomy" id="1451"/>
    <lineage>
        <taxon>Bacteria</taxon>
        <taxon>Bacillati</taxon>
        <taxon>Bacillota</taxon>
        <taxon>Bacilli</taxon>
        <taxon>Bacillales</taxon>
        <taxon>Paenibacillaceae</taxon>
        <taxon>Paenibacillus</taxon>
    </lineage>
</organism>
<dbReference type="EMBL" id="CP145894">
    <property type="protein sequence ID" value="WWP24130.1"/>
    <property type="molecule type" value="Genomic_DNA"/>
</dbReference>
<evidence type="ECO:0000313" key="1">
    <source>
        <dbReference type="EMBL" id="WWP24130.1"/>
    </source>
</evidence>
<dbReference type="RefSeq" id="WP_338709220.1">
    <property type="nucleotide sequence ID" value="NZ_CP145894.1"/>
</dbReference>
<evidence type="ECO:0000313" key="2">
    <source>
        <dbReference type="Proteomes" id="UP001364764"/>
    </source>
</evidence>
<accession>A0ABD8B362</accession>
<dbReference type="GeneID" id="93480231"/>
<sequence length="227" mass="26140">MKMFRNYSKKQAIKLTLENMNARLLNLKHLTGNNKLSNEMTTYIKSEVDRCKAELESLLPFYSYSWGDLRHEITNSISYIEFAISLYKDSYKSGTKLSTLDDELFRDILHASKLVAFAGFMKEDSDEQLDEAESLRFSYGIEITLKNGEKIQHILYAVGDCCLLSDIANENRIKFLNVVITIAENILQRLFLGQKHDIETSIHTDISMYGFIVPNGWNVDLSVDQRD</sequence>
<dbReference type="Proteomes" id="UP001364764">
    <property type="component" value="Plasmid pY5S7-2"/>
</dbReference>
<gene>
    <name evidence="1" type="ORF">V6668_32160</name>
</gene>
<reference evidence="1 2" key="1">
    <citation type="submission" date="2024-02" db="EMBL/GenBank/DDBJ databases">
        <title>Complete sequences of two Paenibacillus sp. strains and one Lysinibacillus strain isolated from the environment on STAA medium highlight biotechnological potential.</title>
        <authorList>
            <person name="Attere S.A."/>
            <person name="Piche L.C."/>
            <person name="Intertaglia L."/>
            <person name="Lami R."/>
            <person name="Charette S.J."/>
            <person name="Vincent A.T."/>
        </authorList>
    </citation>
    <scope>NUCLEOTIDE SEQUENCE [LARGE SCALE GENOMIC DNA]</scope>
    <source>
        <strain evidence="1 2">Y5S-7</strain>
        <plasmid evidence="1 2">pY5S7-2</plasmid>
    </source>
</reference>
<protein>
    <submittedName>
        <fullName evidence="1">Uncharacterized protein</fullName>
    </submittedName>
</protein>
<name>A0ABD8B362_PAEAM</name>
<geneLocation type="plasmid" evidence="1 2">
    <name>pY5S7-2</name>
</geneLocation>
<keyword evidence="1" id="KW-0614">Plasmid</keyword>